<evidence type="ECO:0000313" key="1">
    <source>
        <dbReference type="EMBL" id="CAG9329817.1"/>
    </source>
</evidence>
<dbReference type="Proteomes" id="UP001162131">
    <property type="component" value="Unassembled WGS sequence"/>
</dbReference>
<gene>
    <name evidence="1" type="ORF">BSTOLATCC_MIC49432</name>
</gene>
<name>A0AAU9JZ07_9CILI</name>
<proteinExistence type="predicted"/>
<protein>
    <submittedName>
        <fullName evidence="1">Uncharacterized protein</fullName>
    </submittedName>
</protein>
<organism evidence="1 2">
    <name type="scientific">Blepharisma stoltei</name>
    <dbReference type="NCBI Taxonomy" id="1481888"/>
    <lineage>
        <taxon>Eukaryota</taxon>
        <taxon>Sar</taxon>
        <taxon>Alveolata</taxon>
        <taxon>Ciliophora</taxon>
        <taxon>Postciliodesmatophora</taxon>
        <taxon>Heterotrichea</taxon>
        <taxon>Heterotrichida</taxon>
        <taxon>Blepharismidae</taxon>
        <taxon>Blepharisma</taxon>
    </lineage>
</organism>
<keyword evidence="2" id="KW-1185">Reference proteome</keyword>
<comment type="caution">
    <text evidence="1">The sequence shown here is derived from an EMBL/GenBank/DDBJ whole genome shotgun (WGS) entry which is preliminary data.</text>
</comment>
<accession>A0AAU9JZ07</accession>
<dbReference type="EMBL" id="CAJZBQ010000048">
    <property type="protein sequence ID" value="CAG9329817.1"/>
    <property type="molecule type" value="Genomic_DNA"/>
</dbReference>
<dbReference type="AlphaFoldDB" id="A0AAU9JZ07"/>
<evidence type="ECO:0000313" key="2">
    <source>
        <dbReference type="Proteomes" id="UP001162131"/>
    </source>
</evidence>
<reference evidence="1" key="1">
    <citation type="submission" date="2021-09" db="EMBL/GenBank/DDBJ databases">
        <authorList>
            <consortium name="AG Swart"/>
            <person name="Singh M."/>
            <person name="Singh A."/>
            <person name="Seah K."/>
            <person name="Emmerich C."/>
        </authorList>
    </citation>
    <scope>NUCLEOTIDE SEQUENCE</scope>
    <source>
        <strain evidence="1">ATCC30299</strain>
    </source>
</reference>
<sequence>MIYDITQNLKFIVAQSKKTTEFRYIENYLHNNRIDSIPYLIPGNYDKIYRQQFFNWIKKPTKELWDKNFLEVIV</sequence>